<reference evidence="2" key="1">
    <citation type="submission" date="2023-07" db="EMBL/GenBank/DDBJ databases">
        <title>Chromosome-level genome assembly of Artemia franciscana.</title>
        <authorList>
            <person name="Jo E."/>
        </authorList>
    </citation>
    <scope>NUCLEOTIDE SEQUENCE</scope>
    <source>
        <tissue evidence="2">Whole body</tissue>
    </source>
</reference>
<proteinExistence type="predicted"/>
<evidence type="ECO:0000256" key="1">
    <source>
        <dbReference type="SAM" id="MobiDB-lite"/>
    </source>
</evidence>
<dbReference type="AlphaFoldDB" id="A0AA88IJD8"/>
<dbReference type="EMBL" id="JAVRJZ010000001">
    <property type="protein sequence ID" value="KAK2728061.1"/>
    <property type="molecule type" value="Genomic_DNA"/>
</dbReference>
<feature type="compositionally biased region" description="Polar residues" evidence="1">
    <location>
        <begin position="77"/>
        <end position="91"/>
    </location>
</feature>
<evidence type="ECO:0000313" key="3">
    <source>
        <dbReference type="Proteomes" id="UP001187531"/>
    </source>
</evidence>
<feature type="compositionally biased region" description="Polar residues" evidence="1">
    <location>
        <begin position="57"/>
        <end position="68"/>
    </location>
</feature>
<name>A0AA88IJD8_ARTSF</name>
<feature type="region of interest" description="Disordered" evidence="1">
    <location>
        <begin position="19"/>
        <end position="131"/>
    </location>
</feature>
<gene>
    <name evidence="2" type="ORF">QYM36_008515</name>
</gene>
<sequence length="131" mass="14263">VLHHVPQCSRRQILQEFDKKQFNSTRNSAVEPTMLHDTECPGSSSNSEQDSTEDWRSTGNSVEQSEQDSCYLPVLATTGNPPKTQAPQAADQSVPEAHHHHHAEPGYEAAPVAQPAYGGTLDGQQGYGALR</sequence>
<evidence type="ECO:0000313" key="2">
    <source>
        <dbReference type="EMBL" id="KAK2728061.1"/>
    </source>
</evidence>
<feature type="non-terminal residue" evidence="2">
    <location>
        <position position="1"/>
    </location>
</feature>
<organism evidence="2 3">
    <name type="scientific">Artemia franciscana</name>
    <name type="common">Brine shrimp</name>
    <name type="synonym">Artemia sanfranciscana</name>
    <dbReference type="NCBI Taxonomy" id="6661"/>
    <lineage>
        <taxon>Eukaryota</taxon>
        <taxon>Metazoa</taxon>
        <taxon>Ecdysozoa</taxon>
        <taxon>Arthropoda</taxon>
        <taxon>Crustacea</taxon>
        <taxon>Branchiopoda</taxon>
        <taxon>Anostraca</taxon>
        <taxon>Artemiidae</taxon>
        <taxon>Artemia</taxon>
    </lineage>
</organism>
<comment type="caution">
    <text evidence="2">The sequence shown here is derived from an EMBL/GenBank/DDBJ whole genome shotgun (WGS) entry which is preliminary data.</text>
</comment>
<protein>
    <submittedName>
        <fullName evidence="2">Uncharacterized protein</fullName>
    </submittedName>
</protein>
<accession>A0AA88IJD8</accession>
<keyword evidence="3" id="KW-1185">Reference proteome</keyword>
<dbReference type="Proteomes" id="UP001187531">
    <property type="component" value="Unassembled WGS sequence"/>
</dbReference>